<evidence type="ECO:0000313" key="2">
    <source>
        <dbReference type="EMBL" id="RIY09822.1"/>
    </source>
</evidence>
<dbReference type="GO" id="GO:0006631">
    <property type="term" value="P:fatty acid metabolic process"/>
    <property type="evidence" value="ECO:0007669"/>
    <property type="project" value="TreeGrafter"/>
</dbReference>
<reference evidence="2 3" key="1">
    <citation type="submission" date="2019-01" db="EMBL/GenBank/DDBJ databases">
        <title>Hymenobacter humicola sp. nov., isolated from soils in Antarctica.</title>
        <authorList>
            <person name="Sedlacek I."/>
            <person name="Holochova P."/>
            <person name="Kralova S."/>
            <person name="Pantucek R."/>
            <person name="Stankova E."/>
            <person name="Vrbovska V."/>
            <person name="Kristofova L."/>
            <person name="Svec P."/>
            <person name="Busse H.-J."/>
        </authorList>
    </citation>
    <scope>NUCLEOTIDE SEQUENCE [LARGE SCALE GENOMIC DNA]</scope>
    <source>
        <strain evidence="2 3">CCM 8852</strain>
    </source>
</reference>
<accession>A0A418QXE3</accession>
<sequence>MAVFVGGCQLLAALLALDRSAPPRPARPPQLLTNRTVDANFFATIHQTLSRHPEQVLVVWPAAPAQGPAAVSYTGRAILERVQTIRQALADARVRPAQAVLLALPVSLDLIAGVLACMALGAVPVLLPAAASAGAVPGLMRRGHVRAVLVPRPLRWPARLLARTCGVQLVALSELPEVAAAVAEAGPVPGGQAALVSHSSGSTGQPKAIRRSHAVLLAQHQAIKRVFPPWAGQRDFPLFPNVLLHNLAAGVVSILPDVPWCHDGQFDPARVVAQLVRERVQTLTGNVAYFRQLLTYLAHYPTPLPEVLAVGIGGSPVPEPLAQELRRAFPGAAVHIIYGASEAEPIAVREVTSALVSPLAGYCVGPVHPGLHWRIRPLGTLRRGAGPGPLVGEIQVSGPHVATPQPGQWLSTGDFGYVAHGLLYLTGRLGNEQLHEGVQHYQIEHLLYHLPGVERVAARAEAAGFTVFVQGSVSRAAVAELLAQHFSPTLCRAIHFRPSLPVDARHHSKILYAQLR</sequence>
<organism evidence="2 3">
    <name type="scientific">Hymenobacter rubripertinctus</name>
    <dbReference type="NCBI Taxonomy" id="2029981"/>
    <lineage>
        <taxon>Bacteria</taxon>
        <taxon>Pseudomonadati</taxon>
        <taxon>Bacteroidota</taxon>
        <taxon>Cytophagia</taxon>
        <taxon>Cytophagales</taxon>
        <taxon>Hymenobacteraceae</taxon>
        <taxon>Hymenobacter</taxon>
    </lineage>
</organism>
<dbReference type="EMBL" id="QYCN01000015">
    <property type="protein sequence ID" value="RIY09822.1"/>
    <property type="molecule type" value="Genomic_DNA"/>
</dbReference>
<dbReference type="Gene3D" id="3.40.50.12780">
    <property type="entry name" value="N-terminal domain of ligase-like"/>
    <property type="match status" value="1"/>
</dbReference>
<protein>
    <recommendedName>
        <fullName evidence="1">AMP-dependent synthetase/ligase domain-containing protein</fullName>
    </recommendedName>
</protein>
<dbReference type="PANTHER" id="PTHR43201:SF32">
    <property type="entry name" value="2-SUCCINYLBENZOATE--COA LIGASE, CHLOROPLASTIC_PEROXISOMAL"/>
    <property type="match status" value="1"/>
</dbReference>
<dbReference type="InterPro" id="IPR020845">
    <property type="entry name" value="AMP-binding_CS"/>
</dbReference>
<keyword evidence="3" id="KW-1185">Reference proteome</keyword>
<dbReference type="SUPFAM" id="SSF56801">
    <property type="entry name" value="Acetyl-CoA synthetase-like"/>
    <property type="match status" value="1"/>
</dbReference>
<dbReference type="PROSITE" id="PS00455">
    <property type="entry name" value="AMP_BINDING"/>
    <property type="match status" value="1"/>
</dbReference>
<proteinExistence type="predicted"/>
<dbReference type="AlphaFoldDB" id="A0A418QXE3"/>
<dbReference type="InterPro" id="IPR042099">
    <property type="entry name" value="ANL_N_sf"/>
</dbReference>
<dbReference type="Pfam" id="PF00501">
    <property type="entry name" value="AMP-binding"/>
    <property type="match status" value="1"/>
</dbReference>
<dbReference type="Proteomes" id="UP000284250">
    <property type="component" value="Unassembled WGS sequence"/>
</dbReference>
<gene>
    <name evidence="2" type="ORF">D0T11_11680</name>
</gene>
<evidence type="ECO:0000313" key="3">
    <source>
        <dbReference type="Proteomes" id="UP000284250"/>
    </source>
</evidence>
<dbReference type="GO" id="GO:0031956">
    <property type="term" value="F:medium-chain fatty acid-CoA ligase activity"/>
    <property type="evidence" value="ECO:0007669"/>
    <property type="project" value="TreeGrafter"/>
</dbReference>
<evidence type="ECO:0000259" key="1">
    <source>
        <dbReference type="Pfam" id="PF00501"/>
    </source>
</evidence>
<comment type="caution">
    <text evidence="2">The sequence shown here is derived from an EMBL/GenBank/DDBJ whole genome shotgun (WGS) entry which is preliminary data.</text>
</comment>
<feature type="domain" description="AMP-dependent synthetase/ligase" evidence="1">
    <location>
        <begin position="48"/>
        <end position="402"/>
    </location>
</feature>
<name>A0A418QXE3_9BACT</name>
<dbReference type="PANTHER" id="PTHR43201">
    <property type="entry name" value="ACYL-COA SYNTHETASE"/>
    <property type="match status" value="1"/>
</dbReference>
<dbReference type="OrthoDB" id="812569at2"/>
<dbReference type="InterPro" id="IPR000873">
    <property type="entry name" value="AMP-dep_synth/lig_dom"/>
</dbReference>